<evidence type="ECO:0000313" key="1">
    <source>
        <dbReference type="EMBL" id="MDH6283895.1"/>
    </source>
</evidence>
<evidence type="ECO:0000313" key="2">
    <source>
        <dbReference type="Proteomes" id="UP001160334"/>
    </source>
</evidence>
<dbReference type="Proteomes" id="UP001160334">
    <property type="component" value="Unassembled WGS sequence"/>
</dbReference>
<comment type="caution">
    <text evidence="1">The sequence shown here is derived from an EMBL/GenBank/DDBJ whole genome shotgun (WGS) entry which is preliminary data.</text>
</comment>
<reference evidence="1 2" key="1">
    <citation type="submission" date="2023-04" db="EMBL/GenBank/DDBJ databases">
        <title>Forest soil microbial communities from Buena Vista Peninsula, Colon Province, Panama.</title>
        <authorList>
            <person name="Bouskill N."/>
        </authorList>
    </citation>
    <scope>NUCLEOTIDE SEQUENCE [LARGE SCALE GENOMIC DNA]</scope>
    <source>
        <strain evidence="1 2">CFH S0262</strain>
    </source>
</reference>
<organism evidence="1 2">
    <name type="scientific">Prescottella agglutinans</name>
    <dbReference type="NCBI Taxonomy" id="1644129"/>
    <lineage>
        <taxon>Bacteria</taxon>
        <taxon>Bacillati</taxon>
        <taxon>Actinomycetota</taxon>
        <taxon>Actinomycetes</taxon>
        <taxon>Mycobacteriales</taxon>
        <taxon>Nocardiaceae</taxon>
        <taxon>Prescottella</taxon>
    </lineage>
</organism>
<dbReference type="EMBL" id="JARXVC010000017">
    <property type="protein sequence ID" value="MDH6283895.1"/>
    <property type="molecule type" value="Genomic_DNA"/>
</dbReference>
<keyword evidence="2" id="KW-1185">Reference proteome</keyword>
<sequence>MTMAVETVAGAVIDCSLLPKADRIHALRALASSLDPTDALRLLELATLAESAQAVAVESLAHAIESRGSLGYFRESRPQAFAAHKAVQRDTRIAGVFPYGAGRAVLNAASAILFENEALEAGQRVRETLIGPMVDMFGPESTWTELAGNSLRSAEQSESAVLQRDR</sequence>
<accession>A0ABT6MJ17</accession>
<name>A0ABT6MJ17_9NOCA</name>
<gene>
    <name evidence="1" type="ORF">M2280_005146</name>
</gene>
<protein>
    <submittedName>
        <fullName evidence="1">Uncharacterized protein</fullName>
    </submittedName>
</protein>
<proteinExistence type="predicted"/>